<keyword evidence="13" id="KW-1185">Reference proteome</keyword>
<dbReference type="InterPro" id="IPR005481">
    <property type="entry name" value="BC-like_N"/>
</dbReference>
<dbReference type="Pfam" id="PF02785">
    <property type="entry name" value="Biotin_carb_C"/>
    <property type="match status" value="1"/>
</dbReference>
<dbReference type="PROSITE" id="PS50975">
    <property type="entry name" value="ATP_GRASP"/>
    <property type="match status" value="1"/>
</dbReference>
<feature type="domain" description="ATP-grasp" evidence="10">
    <location>
        <begin position="120"/>
        <end position="325"/>
    </location>
</feature>
<comment type="cofactor">
    <cofactor evidence="1">
        <name>biotin</name>
        <dbReference type="ChEBI" id="CHEBI:57586"/>
    </cofactor>
</comment>
<comment type="caution">
    <text evidence="12">The sequence shown here is derived from an EMBL/GenBank/DDBJ whole genome shotgun (WGS) entry which is preliminary data.</text>
</comment>
<dbReference type="FunFam" id="2.40.50.100:FF:000003">
    <property type="entry name" value="Acetyl-CoA carboxylase biotin carboxyl carrier protein"/>
    <property type="match status" value="1"/>
</dbReference>
<gene>
    <name evidence="12" type="ORF">FHU36_005416</name>
</gene>
<keyword evidence="3 7" id="KW-0547">Nucleotide-binding</keyword>
<dbReference type="EMBL" id="JACHJB010000002">
    <property type="protein sequence ID" value="MBB6348871.1"/>
    <property type="molecule type" value="Genomic_DNA"/>
</dbReference>
<dbReference type="SUPFAM" id="SSF51246">
    <property type="entry name" value="Rudiment single hybrid motif"/>
    <property type="match status" value="1"/>
</dbReference>
<dbReference type="InterPro" id="IPR011054">
    <property type="entry name" value="Rudment_hybrid_motif"/>
</dbReference>
<dbReference type="SUPFAM" id="SSF52440">
    <property type="entry name" value="PreATP-grasp domain"/>
    <property type="match status" value="1"/>
</dbReference>
<dbReference type="InterPro" id="IPR011764">
    <property type="entry name" value="Biotin_carboxylation_dom"/>
</dbReference>
<dbReference type="SUPFAM" id="SSF56059">
    <property type="entry name" value="Glutathione synthetase ATP-binding domain-like"/>
    <property type="match status" value="1"/>
</dbReference>
<dbReference type="PANTHER" id="PTHR18866:SF126">
    <property type="entry name" value="BIOTIN CARBOXYLASE"/>
    <property type="match status" value="1"/>
</dbReference>
<evidence type="ECO:0000256" key="5">
    <source>
        <dbReference type="ARBA" id="ARBA00023267"/>
    </source>
</evidence>
<evidence type="ECO:0000259" key="10">
    <source>
        <dbReference type="PROSITE" id="PS50975"/>
    </source>
</evidence>
<feature type="domain" description="Biotin carboxylation" evidence="11">
    <location>
        <begin position="1"/>
        <end position="448"/>
    </location>
</feature>
<keyword evidence="4 7" id="KW-0067">ATP-binding</keyword>
<evidence type="ECO:0000256" key="6">
    <source>
        <dbReference type="ARBA" id="ARBA00048501"/>
    </source>
</evidence>
<dbReference type="InterPro" id="IPR000089">
    <property type="entry name" value="Biotin_lipoyl"/>
</dbReference>
<dbReference type="InterPro" id="IPR011053">
    <property type="entry name" value="Single_hybrid_motif"/>
</dbReference>
<dbReference type="PROSITE" id="PS50979">
    <property type="entry name" value="BC"/>
    <property type="match status" value="1"/>
</dbReference>
<dbReference type="Pfam" id="PF21139">
    <property type="entry name" value="BT_MCC_alpha"/>
    <property type="match status" value="1"/>
</dbReference>
<dbReference type="Gene3D" id="2.40.50.100">
    <property type="match status" value="1"/>
</dbReference>
<dbReference type="FunFam" id="3.40.50.20:FF:000010">
    <property type="entry name" value="Propionyl-CoA carboxylase subunit alpha"/>
    <property type="match status" value="1"/>
</dbReference>
<dbReference type="SUPFAM" id="SSF51230">
    <property type="entry name" value="Single hybrid motif"/>
    <property type="match status" value="1"/>
</dbReference>
<evidence type="ECO:0000256" key="1">
    <source>
        <dbReference type="ARBA" id="ARBA00001953"/>
    </source>
</evidence>
<dbReference type="EC" id="6.4.1.3" evidence="12"/>
<dbReference type="CDD" id="cd06850">
    <property type="entry name" value="biotinyl_domain"/>
    <property type="match status" value="1"/>
</dbReference>
<keyword evidence="5" id="KW-0092">Biotin</keyword>
<dbReference type="PROSITE" id="PS00866">
    <property type="entry name" value="CPSASE_1"/>
    <property type="match status" value="1"/>
</dbReference>
<dbReference type="GO" id="GO:0005524">
    <property type="term" value="F:ATP binding"/>
    <property type="evidence" value="ECO:0007669"/>
    <property type="project" value="UniProtKB-UniRule"/>
</dbReference>
<evidence type="ECO:0000313" key="12">
    <source>
        <dbReference type="EMBL" id="MBB6348871.1"/>
    </source>
</evidence>
<dbReference type="Gene3D" id="3.30.470.20">
    <property type="entry name" value="ATP-grasp fold, B domain"/>
    <property type="match status" value="1"/>
</dbReference>
<dbReference type="Pfam" id="PF00364">
    <property type="entry name" value="Biotin_lipoyl"/>
    <property type="match status" value="1"/>
</dbReference>
<evidence type="ECO:0000256" key="2">
    <source>
        <dbReference type="ARBA" id="ARBA00022598"/>
    </source>
</evidence>
<dbReference type="GO" id="GO:0004075">
    <property type="term" value="F:biotin carboxylase activity"/>
    <property type="evidence" value="ECO:0007669"/>
    <property type="project" value="UniProtKB-EC"/>
</dbReference>
<dbReference type="InterPro" id="IPR005479">
    <property type="entry name" value="CPAse_ATP-bd"/>
</dbReference>
<dbReference type="PROSITE" id="PS50968">
    <property type="entry name" value="BIOTINYL_LIPOYL"/>
    <property type="match status" value="1"/>
</dbReference>
<dbReference type="RefSeq" id="WP_185086539.1">
    <property type="nucleotide sequence ID" value="NZ_JACHJB010000002.1"/>
</dbReference>
<keyword evidence="2 12" id="KW-0436">Ligase</keyword>
<accession>A0A7X0C752</accession>
<dbReference type="Proteomes" id="UP000583800">
    <property type="component" value="Unassembled WGS sequence"/>
</dbReference>
<evidence type="ECO:0000256" key="3">
    <source>
        <dbReference type="ARBA" id="ARBA00022741"/>
    </source>
</evidence>
<dbReference type="PROSITE" id="PS00867">
    <property type="entry name" value="CPSASE_2"/>
    <property type="match status" value="1"/>
</dbReference>
<dbReference type="InterPro" id="IPR050856">
    <property type="entry name" value="Biotin_carboxylase_complex"/>
</dbReference>
<proteinExistence type="predicted"/>
<dbReference type="GO" id="GO:0046872">
    <property type="term" value="F:metal ion binding"/>
    <property type="evidence" value="ECO:0007669"/>
    <property type="project" value="InterPro"/>
</dbReference>
<evidence type="ECO:0000259" key="9">
    <source>
        <dbReference type="PROSITE" id="PS50968"/>
    </source>
</evidence>
<evidence type="ECO:0000256" key="8">
    <source>
        <dbReference type="SAM" id="MobiDB-lite"/>
    </source>
</evidence>
<evidence type="ECO:0000256" key="7">
    <source>
        <dbReference type="PROSITE-ProRule" id="PRU00409"/>
    </source>
</evidence>
<evidence type="ECO:0000259" key="11">
    <source>
        <dbReference type="PROSITE" id="PS50979"/>
    </source>
</evidence>
<reference evidence="12 13" key="1">
    <citation type="submission" date="2020-08" db="EMBL/GenBank/DDBJ databases">
        <title>Sequencing the genomes of 1000 actinobacteria strains.</title>
        <authorList>
            <person name="Klenk H.-P."/>
        </authorList>
    </citation>
    <scope>NUCLEOTIDE SEQUENCE [LARGE SCALE GENOMIC DNA]</scope>
    <source>
        <strain evidence="12 13">DSM 45913</strain>
    </source>
</reference>
<dbReference type="InterPro" id="IPR011761">
    <property type="entry name" value="ATP-grasp"/>
</dbReference>
<dbReference type="InterPro" id="IPR048429">
    <property type="entry name" value="MCC_alpha_BT"/>
</dbReference>
<dbReference type="PROSITE" id="PS00188">
    <property type="entry name" value="BIOTIN"/>
    <property type="match status" value="1"/>
</dbReference>
<feature type="domain" description="Lipoyl-binding" evidence="9">
    <location>
        <begin position="601"/>
        <end position="676"/>
    </location>
</feature>
<name>A0A7X0C752_9ACTN</name>
<protein>
    <submittedName>
        <fullName evidence="12">Propionyl-CoA carboxylase alpha chain</fullName>
        <ecNumber evidence="12">6.4.1.3</ecNumber>
    </submittedName>
</protein>
<dbReference type="PANTHER" id="PTHR18866">
    <property type="entry name" value="CARBOXYLASE:PYRUVATE/ACETYL-COA/PROPIONYL-COA CARBOXYLASE"/>
    <property type="match status" value="1"/>
</dbReference>
<comment type="catalytic activity">
    <reaction evidence="6">
        <text>N(6)-biotinyl-L-lysyl-[protein] + hydrogencarbonate + ATP = N(6)-carboxybiotinyl-L-lysyl-[protein] + ADP + phosphate + H(+)</text>
        <dbReference type="Rhea" id="RHEA:13501"/>
        <dbReference type="Rhea" id="RHEA-COMP:10505"/>
        <dbReference type="Rhea" id="RHEA-COMP:10506"/>
        <dbReference type="ChEBI" id="CHEBI:15378"/>
        <dbReference type="ChEBI" id="CHEBI:17544"/>
        <dbReference type="ChEBI" id="CHEBI:30616"/>
        <dbReference type="ChEBI" id="CHEBI:43474"/>
        <dbReference type="ChEBI" id="CHEBI:83144"/>
        <dbReference type="ChEBI" id="CHEBI:83145"/>
        <dbReference type="ChEBI" id="CHEBI:456216"/>
        <dbReference type="EC" id="6.3.4.14"/>
    </reaction>
    <physiologicalReaction direction="left-to-right" evidence="6">
        <dbReference type="Rhea" id="RHEA:13502"/>
    </physiologicalReaction>
</comment>
<feature type="compositionally biased region" description="Low complexity" evidence="8">
    <location>
        <begin position="456"/>
        <end position="470"/>
    </location>
</feature>
<dbReference type="Pfam" id="PF00289">
    <property type="entry name" value="Biotin_carb_N"/>
    <property type="match status" value="1"/>
</dbReference>
<dbReference type="AlphaFoldDB" id="A0A7X0C752"/>
<organism evidence="12 13">
    <name type="scientific">Nonomuraea muscovyensis</name>
    <dbReference type="NCBI Taxonomy" id="1124761"/>
    <lineage>
        <taxon>Bacteria</taxon>
        <taxon>Bacillati</taxon>
        <taxon>Actinomycetota</taxon>
        <taxon>Actinomycetes</taxon>
        <taxon>Streptosporangiales</taxon>
        <taxon>Streptosporangiaceae</taxon>
        <taxon>Nonomuraea</taxon>
    </lineage>
</organism>
<evidence type="ECO:0000313" key="13">
    <source>
        <dbReference type="Proteomes" id="UP000583800"/>
    </source>
</evidence>
<dbReference type="InterPro" id="IPR001882">
    <property type="entry name" value="Biotin_BS"/>
</dbReference>
<evidence type="ECO:0000256" key="4">
    <source>
        <dbReference type="ARBA" id="ARBA00022840"/>
    </source>
</evidence>
<dbReference type="SMART" id="SM00878">
    <property type="entry name" value="Biotin_carb_C"/>
    <property type="match status" value="1"/>
</dbReference>
<dbReference type="InterPro" id="IPR005482">
    <property type="entry name" value="Biotin_COase_C"/>
</dbReference>
<dbReference type="Pfam" id="PF02786">
    <property type="entry name" value="CPSase_L_D2"/>
    <property type="match status" value="1"/>
</dbReference>
<dbReference type="InterPro" id="IPR016185">
    <property type="entry name" value="PreATP-grasp_dom_sf"/>
</dbReference>
<feature type="region of interest" description="Disordered" evidence="8">
    <location>
        <begin position="453"/>
        <end position="494"/>
    </location>
</feature>
<sequence length="688" mass="72652">MITRLLVANRGEIARRIFRTCRELGVETVAVFSDADARAPHVAEADHAVRLSGVRPAETYLDVDRVVAACRTAGADAVHPGYGFLSENAGFARAVLEAGLVWVGPPPEAIAAMGSKVAAKRLMAEAGVPVLPSLELDGTRDGTPAGSWDGTRDGVLPAGWAYPVLVKASAGGGGRGMRVVRAAEDLAREVASARHEAQAAFGDGTVFIEPLLDRARHVEVQLLADGHGMVWALGERECSVQRRHQKVVEECPSPGIGEETRSLLREAAVRAARAIGYVGAGTVEFLVRGERVAFLEMNTRLQVEHPVTELVHGVDLVRLQLAVAEGAALEGEPPGPRGHAVEARLYAEDRDYLPRTGVLRRFEITGDVRVDSGVESGSEVSPHYDAMLAKVVAHGTTRAEAVRKLTAALRRARLHGVTTNRDLLLDILTSPDFQAGETHIAFLDDHRATLARPERAGPGADTPATGGPSPDAEPTDPSGPGANGPETNGAETDGGVALPVLAAGLAMAAERRRAAPVLGSLPSGWRNVRSQPLRARFAEAEVVYQPLPAGVTVVVAEPDRVVLERDGLRQAFDVALYGDKVYVDSPGGCTELTPVPALPEPTERVAPGSLLAPMPGSVLRVEVRQGERVAKGQPVLVLEAMKMEHRIAAPAAGVVSGVHVEEGRQVRAGAVLAVIQEIAEEITQEGDS</sequence>